<evidence type="ECO:0000256" key="2">
    <source>
        <dbReference type="ARBA" id="ARBA00008333"/>
    </source>
</evidence>
<dbReference type="InterPro" id="IPR004923">
    <property type="entry name" value="FTR1/Fip1/EfeU"/>
</dbReference>
<comment type="caution">
    <text evidence="7">The sequence shown here is derived from an EMBL/GenBank/DDBJ whole genome shotgun (WGS) entry which is preliminary data.</text>
</comment>
<dbReference type="Proteomes" id="UP000249467">
    <property type="component" value="Unassembled WGS sequence"/>
</dbReference>
<dbReference type="GO" id="GO:0033573">
    <property type="term" value="C:high-affinity iron permease complex"/>
    <property type="evidence" value="ECO:0007669"/>
    <property type="project" value="InterPro"/>
</dbReference>
<organism evidence="7 8">
    <name type="scientific">Pseudanabaena frigida</name>
    <dbReference type="NCBI Taxonomy" id="945775"/>
    <lineage>
        <taxon>Bacteria</taxon>
        <taxon>Bacillati</taxon>
        <taxon>Cyanobacteriota</taxon>
        <taxon>Cyanophyceae</taxon>
        <taxon>Pseudanabaenales</taxon>
        <taxon>Pseudanabaenaceae</taxon>
        <taxon>Pseudanabaena</taxon>
    </lineage>
</organism>
<dbReference type="EMBL" id="QBML01000014">
    <property type="protein sequence ID" value="PZO40659.1"/>
    <property type="molecule type" value="Genomic_DNA"/>
</dbReference>
<feature type="transmembrane region" description="Helical" evidence="6">
    <location>
        <begin position="12"/>
        <end position="31"/>
    </location>
</feature>
<feature type="transmembrane region" description="Helical" evidence="6">
    <location>
        <begin position="122"/>
        <end position="146"/>
    </location>
</feature>
<dbReference type="AlphaFoldDB" id="A0A2W4WFH9"/>
<proteinExistence type="inferred from homology"/>
<feature type="transmembrane region" description="Helical" evidence="6">
    <location>
        <begin position="192"/>
        <end position="216"/>
    </location>
</feature>
<comment type="similarity">
    <text evidence="2">Belongs to the oxidase-dependent Fe transporter (OFeT) (TC 9.A.10.1) family.</text>
</comment>
<keyword evidence="5 6" id="KW-0472">Membrane</keyword>
<keyword evidence="4 6" id="KW-1133">Transmembrane helix</keyword>
<dbReference type="GO" id="GO:0015093">
    <property type="term" value="F:ferrous iron transmembrane transporter activity"/>
    <property type="evidence" value="ECO:0007669"/>
    <property type="project" value="TreeGrafter"/>
</dbReference>
<keyword evidence="3 6" id="KW-0812">Transmembrane</keyword>
<comment type="subcellular location">
    <subcellularLocation>
        <location evidence="1">Membrane</location>
        <topology evidence="1">Multi-pass membrane protein</topology>
    </subcellularLocation>
</comment>
<evidence type="ECO:0000256" key="4">
    <source>
        <dbReference type="ARBA" id="ARBA00022989"/>
    </source>
</evidence>
<name>A0A2W4WFH9_9CYAN</name>
<evidence type="ECO:0000256" key="1">
    <source>
        <dbReference type="ARBA" id="ARBA00004141"/>
    </source>
</evidence>
<evidence type="ECO:0000256" key="6">
    <source>
        <dbReference type="SAM" id="Phobius"/>
    </source>
</evidence>
<evidence type="ECO:0000256" key="3">
    <source>
        <dbReference type="ARBA" id="ARBA00022692"/>
    </source>
</evidence>
<feature type="transmembrane region" description="Helical" evidence="6">
    <location>
        <begin position="279"/>
        <end position="299"/>
    </location>
</feature>
<evidence type="ECO:0000313" key="7">
    <source>
        <dbReference type="EMBL" id="PZO40659.1"/>
    </source>
</evidence>
<dbReference type="PANTHER" id="PTHR31632">
    <property type="entry name" value="IRON TRANSPORTER FTH1"/>
    <property type="match status" value="1"/>
</dbReference>
<reference evidence="7 8" key="1">
    <citation type="submission" date="2018-04" db="EMBL/GenBank/DDBJ databases">
        <authorList>
            <person name="Go L.Y."/>
            <person name="Mitchell J.A."/>
        </authorList>
    </citation>
    <scope>NUCLEOTIDE SEQUENCE [LARGE SCALE GENOMIC DNA]</scope>
    <source>
        <strain evidence="7">ULC066bin1</strain>
    </source>
</reference>
<reference evidence="7 8" key="2">
    <citation type="submission" date="2018-06" db="EMBL/GenBank/DDBJ databases">
        <title>Metagenomic assembly of (sub)arctic Cyanobacteria and their associated microbiome from non-axenic cultures.</title>
        <authorList>
            <person name="Baurain D."/>
        </authorList>
    </citation>
    <scope>NUCLEOTIDE SEQUENCE [LARGE SCALE GENOMIC DNA]</scope>
    <source>
        <strain evidence="7">ULC066bin1</strain>
    </source>
</reference>
<evidence type="ECO:0000313" key="8">
    <source>
        <dbReference type="Proteomes" id="UP000249467"/>
    </source>
</evidence>
<sequence length="314" mass="34305">MDFSGALPTFLITLREGTEATLVVGIVLAYLMKANQATLQKWVYLGAAAGLFASSIMGAIAQKLIGGFSGTVYYLTKGIFSVAAIVMLSWMLIWMTQQAKTMRHQVQSNLERKINSEETRKAGWGVFTLIAVAVLREGAETVLFIIGTLSPDQTQSGIAQYAPAIGCFAGIFAAIAIGLTMFKFGVKLNIRVFFQVLGVILLLIVSGLVITSLAAFDLANTIDKVFNPVTQSYEFLDPPRRVIEWFTLGSQVTDTSSILPADKFPGIIFSTLFGYSDKLYANQIVSYCIFISTMGTLYFRSLEGKKLFPSLKSK</sequence>
<accession>A0A2W4WFH9</accession>
<dbReference type="PANTHER" id="PTHR31632:SF2">
    <property type="entry name" value="PLASMA MEMBRANE IRON PERMEASE"/>
    <property type="match status" value="1"/>
</dbReference>
<gene>
    <name evidence="7" type="ORF">DCF19_12315</name>
</gene>
<feature type="transmembrane region" description="Helical" evidence="6">
    <location>
        <begin position="71"/>
        <end position="93"/>
    </location>
</feature>
<feature type="transmembrane region" description="Helical" evidence="6">
    <location>
        <begin position="158"/>
        <end position="180"/>
    </location>
</feature>
<dbReference type="Pfam" id="PF03239">
    <property type="entry name" value="FTR1"/>
    <property type="match status" value="1"/>
</dbReference>
<protein>
    <submittedName>
        <fullName evidence="7">Iron permease FTR1</fullName>
    </submittedName>
</protein>
<evidence type="ECO:0000256" key="5">
    <source>
        <dbReference type="ARBA" id="ARBA00023136"/>
    </source>
</evidence>
<feature type="transmembrane region" description="Helical" evidence="6">
    <location>
        <begin position="43"/>
        <end position="65"/>
    </location>
</feature>